<dbReference type="Gene3D" id="1.10.1200.120">
    <property type="entry name" value="Large-conductance mechanosensitive channel, MscL, domain 1"/>
    <property type="match status" value="1"/>
</dbReference>
<gene>
    <name evidence="10 11" type="primary">mscL</name>
    <name evidence="11" type="ORF">HMPREF9248_0880</name>
</gene>
<dbReference type="Pfam" id="PF01741">
    <property type="entry name" value="MscL"/>
    <property type="match status" value="1"/>
</dbReference>
<name>A0ABN0B0K4_9ACTN</name>
<dbReference type="HAMAP" id="MF_00115">
    <property type="entry name" value="MscL"/>
    <property type="match status" value="1"/>
</dbReference>
<evidence type="ECO:0000256" key="5">
    <source>
        <dbReference type="ARBA" id="ARBA00022692"/>
    </source>
</evidence>
<keyword evidence="7 10" id="KW-0406">Ion transport</keyword>
<dbReference type="PANTHER" id="PTHR30266">
    <property type="entry name" value="MECHANOSENSITIVE CHANNEL MSCL"/>
    <property type="match status" value="1"/>
</dbReference>
<keyword evidence="3 10" id="KW-0813">Transport</keyword>
<dbReference type="InterPro" id="IPR019823">
    <property type="entry name" value="Mechanosensitive_channel_CS"/>
</dbReference>
<evidence type="ECO:0000256" key="6">
    <source>
        <dbReference type="ARBA" id="ARBA00022989"/>
    </source>
</evidence>
<keyword evidence="6 10" id="KW-1133">Transmembrane helix</keyword>
<comment type="subcellular location">
    <subcellularLocation>
        <location evidence="1 10">Cell membrane</location>
        <topology evidence="1 10">Multi-pass membrane protein</topology>
    </subcellularLocation>
</comment>
<keyword evidence="9 10" id="KW-0407">Ion channel</keyword>
<accession>A0ABN0B0K4</accession>
<comment type="subunit">
    <text evidence="10">Homopentamer.</text>
</comment>
<dbReference type="RefSeq" id="WP_006304008.1">
    <property type="nucleotide sequence ID" value="NZ_AEDQ01000017.1"/>
</dbReference>
<dbReference type="Proteomes" id="UP000004431">
    <property type="component" value="Unassembled WGS sequence"/>
</dbReference>
<dbReference type="SUPFAM" id="SSF81330">
    <property type="entry name" value="Gated mechanosensitive channel"/>
    <property type="match status" value="1"/>
</dbReference>
<dbReference type="InterPro" id="IPR037673">
    <property type="entry name" value="MSC/AndL"/>
</dbReference>
<comment type="function">
    <text evidence="10">Channel that opens in response to stretch forces in the membrane lipid bilayer. May participate in the regulation of osmotic pressure changes within the cell.</text>
</comment>
<evidence type="ECO:0000256" key="4">
    <source>
        <dbReference type="ARBA" id="ARBA00022475"/>
    </source>
</evidence>
<proteinExistence type="inferred from homology"/>
<dbReference type="PANTHER" id="PTHR30266:SF2">
    <property type="entry name" value="LARGE-CONDUCTANCE MECHANOSENSITIVE CHANNEL"/>
    <property type="match status" value="1"/>
</dbReference>
<dbReference type="NCBIfam" id="TIGR00220">
    <property type="entry name" value="mscL"/>
    <property type="match status" value="1"/>
</dbReference>
<comment type="similarity">
    <text evidence="2 10">Belongs to the MscL family.</text>
</comment>
<evidence type="ECO:0000256" key="3">
    <source>
        <dbReference type="ARBA" id="ARBA00022448"/>
    </source>
</evidence>
<evidence type="ECO:0000313" key="11">
    <source>
        <dbReference type="EMBL" id="EFL44297.1"/>
    </source>
</evidence>
<dbReference type="PROSITE" id="PS01327">
    <property type="entry name" value="MSCL"/>
    <property type="match status" value="1"/>
</dbReference>
<dbReference type="PRINTS" id="PR01264">
    <property type="entry name" value="MECHCHANNEL"/>
</dbReference>
<keyword evidence="4 10" id="KW-1003">Cell membrane</keyword>
<keyword evidence="12" id="KW-1185">Reference proteome</keyword>
<evidence type="ECO:0000313" key="12">
    <source>
        <dbReference type="Proteomes" id="UP000004431"/>
    </source>
</evidence>
<keyword evidence="8 10" id="KW-0472">Membrane</keyword>
<evidence type="ECO:0000256" key="7">
    <source>
        <dbReference type="ARBA" id="ARBA00023065"/>
    </source>
</evidence>
<sequence>MKQFFKEFNDFIMRGNVVDMAVGVIIGSAFTAIVNSLVNNIIYPIIACITGGGTNIYGLVIPGTAIDFGAFLSAIINFVIIAFFIFLMVKALNKLAAKSKDLGLMSHAAPKTKAHCPLCLEPIDTKAQYCPHCTQDIRSMDKVYK</sequence>
<feature type="transmembrane region" description="Helical" evidence="10">
    <location>
        <begin position="12"/>
        <end position="34"/>
    </location>
</feature>
<keyword evidence="5 10" id="KW-0812">Transmembrane</keyword>
<evidence type="ECO:0000256" key="1">
    <source>
        <dbReference type="ARBA" id="ARBA00004651"/>
    </source>
</evidence>
<evidence type="ECO:0000256" key="10">
    <source>
        <dbReference type="HAMAP-Rule" id="MF_00115"/>
    </source>
</evidence>
<comment type="caution">
    <text evidence="11">The sequence shown here is derived from an EMBL/GenBank/DDBJ whole genome shotgun (WGS) entry which is preliminary data.</text>
</comment>
<feature type="transmembrane region" description="Helical" evidence="10">
    <location>
        <begin position="68"/>
        <end position="89"/>
    </location>
</feature>
<dbReference type="EMBL" id="AEDQ01000017">
    <property type="protein sequence ID" value="EFL44297.1"/>
    <property type="molecule type" value="Genomic_DNA"/>
</dbReference>
<feature type="transmembrane region" description="Helical" evidence="10">
    <location>
        <begin position="41"/>
        <end position="62"/>
    </location>
</feature>
<dbReference type="InterPro" id="IPR036019">
    <property type="entry name" value="MscL_channel"/>
</dbReference>
<evidence type="ECO:0000256" key="9">
    <source>
        <dbReference type="ARBA" id="ARBA00023303"/>
    </source>
</evidence>
<organism evidence="11 12">
    <name type="scientific">Fannyhessea vaginae PB189-T1-4</name>
    <dbReference type="NCBI Taxonomy" id="866774"/>
    <lineage>
        <taxon>Bacteria</taxon>
        <taxon>Bacillati</taxon>
        <taxon>Actinomycetota</taxon>
        <taxon>Coriobacteriia</taxon>
        <taxon>Coriobacteriales</taxon>
        <taxon>Atopobiaceae</taxon>
        <taxon>Fannyhessea</taxon>
    </lineage>
</organism>
<protein>
    <recommendedName>
        <fullName evidence="10">Large-conductance mechanosensitive channel</fullName>
    </recommendedName>
</protein>
<dbReference type="InterPro" id="IPR001185">
    <property type="entry name" value="MS_channel"/>
</dbReference>
<evidence type="ECO:0000256" key="8">
    <source>
        <dbReference type="ARBA" id="ARBA00023136"/>
    </source>
</evidence>
<evidence type="ECO:0000256" key="2">
    <source>
        <dbReference type="ARBA" id="ARBA00007254"/>
    </source>
</evidence>
<reference evidence="11 12" key="1">
    <citation type="submission" date="2010-08" db="EMBL/GenBank/DDBJ databases">
        <authorList>
            <person name="Durkin A.S."/>
            <person name="Madupu R."/>
            <person name="Torralba M."/>
            <person name="Gillis M."/>
            <person name="Methe B."/>
            <person name="Sutton G."/>
            <person name="Nelson K.E."/>
        </authorList>
    </citation>
    <scope>NUCLEOTIDE SEQUENCE [LARGE SCALE GENOMIC DNA]</scope>
    <source>
        <strain evidence="11 12">PB189-T1-4</strain>
    </source>
</reference>